<dbReference type="EMBL" id="FPBT01000006">
    <property type="protein sequence ID" value="SFU46239.1"/>
    <property type="molecule type" value="Genomic_DNA"/>
</dbReference>
<evidence type="ECO:0000313" key="3">
    <source>
        <dbReference type="Proteomes" id="UP000198817"/>
    </source>
</evidence>
<dbReference type="GeneID" id="78354442"/>
<protein>
    <recommendedName>
        <fullName evidence="1">Putative Se/S carrier protein-like domain-containing protein</fullName>
    </recommendedName>
</protein>
<dbReference type="OrthoDB" id="3192849at2"/>
<name>A0A1I7GCP0_9FIRM</name>
<dbReference type="Pfam" id="PF11823">
    <property type="entry name" value="Se_S_carrier"/>
    <property type="match status" value="1"/>
</dbReference>
<evidence type="ECO:0000313" key="2">
    <source>
        <dbReference type="EMBL" id="SFU46239.1"/>
    </source>
</evidence>
<accession>A0A1I7GCP0</accession>
<keyword evidence="3" id="KW-1185">Reference proteome</keyword>
<gene>
    <name evidence="2" type="ORF">SAMN05216508_10622</name>
</gene>
<reference evidence="2 3" key="1">
    <citation type="submission" date="2016-10" db="EMBL/GenBank/DDBJ databases">
        <authorList>
            <person name="de Groot N.N."/>
        </authorList>
    </citation>
    <scope>NUCLEOTIDE SEQUENCE [LARGE SCALE GENOMIC DNA]</scope>
    <source>
        <strain evidence="2 3">KHGC13</strain>
    </source>
</reference>
<dbReference type="AlphaFoldDB" id="A0A1I7GCP0"/>
<sequence>MRQKVKKLIVTFDNTTDAMAFEKACHSHDMPGRVIPVPRSISVSCGISWSVPLEEEERMRRFVEEQGLAFEGYHYAEVY</sequence>
<dbReference type="InterPro" id="IPR021778">
    <property type="entry name" value="Se/S_carrier-like"/>
</dbReference>
<feature type="domain" description="Putative Se/S carrier protein-like" evidence="1">
    <location>
        <begin position="8"/>
        <end position="74"/>
    </location>
</feature>
<organism evidence="2 3">
    <name type="scientific">Eubacterium pyruvativorans</name>
    <dbReference type="NCBI Taxonomy" id="155865"/>
    <lineage>
        <taxon>Bacteria</taxon>
        <taxon>Bacillati</taxon>
        <taxon>Bacillota</taxon>
        <taxon>Clostridia</taxon>
        <taxon>Eubacteriales</taxon>
        <taxon>Eubacteriaceae</taxon>
        <taxon>Eubacterium</taxon>
    </lineage>
</organism>
<dbReference type="Proteomes" id="UP000198817">
    <property type="component" value="Unassembled WGS sequence"/>
</dbReference>
<dbReference type="RefSeq" id="WP_090163157.1">
    <property type="nucleotide sequence ID" value="NZ_CACVNK010000003.1"/>
</dbReference>
<proteinExistence type="predicted"/>
<evidence type="ECO:0000259" key="1">
    <source>
        <dbReference type="Pfam" id="PF11823"/>
    </source>
</evidence>
<dbReference type="STRING" id="155865.SAMN05216515_10722"/>